<organism evidence="2 3">
    <name type="scientific">Brevibacterium paucivorans</name>
    <dbReference type="NCBI Taxonomy" id="170994"/>
    <lineage>
        <taxon>Bacteria</taxon>
        <taxon>Bacillati</taxon>
        <taxon>Actinomycetota</taxon>
        <taxon>Actinomycetes</taxon>
        <taxon>Micrococcales</taxon>
        <taxon>Brevibacteriaceae</taxon>
        <taxon>Brevibacterium</taxon>
    </lineage>
</organism>
<gene>
    <name evidence="2" type="ORF">JOE56_001142</name>
</gene>
<name>A0ABS2SJL1_9MICO</name>
<reference evidence="2 3" key="1">
    <citation type="submission" date="2021-01" db="EMBL/GenBank/DDBJ databases">
        <title>Sequencing the genomes of 1000 actinobacteria strains.</title>
        <authorList>
            <person name="Klenk H.-P."/>
        </authorList>
    </citation>
    <scope>NUCLEOTIDE SEQUENCE [LARGE SCALE GENOMIC DNA]</scope>
    <source>
        <strain evidence="2 3">DSM 13657</strain>
    </source>
</reference>
<dbReference type="RefSeq" id="WP_204515222.1">
    <property type="nucleotide sequence ID" value="NZ_JAFBCP010000001.1"/>
</dbReference>
<protein>
    <submittedName>
        <fullName evidence="2">Uncharacterized protein</fullName>
    </submittedName>
</protein>
<keyword evidence="1" id="KW-0472">Membrane</keyword>
<feature type="transmembrane region" description="Helical" evidence="1">
    <location>
        <begin position="29"/>
        <end position="47"/>
    </location>
</feature>
<keyword evidence="3" id="KW-1185">Reference proteome</keyword>
<comment type="caution">
    <text evidence="2">The sequence shown here is derived from an EMBL/GenBank/DDBJ whole genome shotgun (WGS) entry which is preliminary data.</text>
</comment>
<keyword evidence="1" id="KW-0812">Transmembrane</keyword>
<evidence type="ECO:0000313" key="2">
    <source>
        <dbReference type="EMBL" id="MBM7816448.1"/>
    </source>
</evidence>
<accession>A0ABS2SJL1</accession>
<dbReference type="Proteomes" id="UP000809290">
    <property type="component" value="Unassembled WGS sequence"/>
</dbReference>
<dbReference type="EMBL" id="JAFBCP010000001">
    <property type="protein sequence ID" value="MBM7816448.1"/>
    <property type="molecule type" value="Genomic_DNA"/>
</dbReference>
<proteinExistence type="predicted"/>
<evidence type="ECO:0000256" key="1">
    <source>
        <dbReference type="SAM" id="Phobius"/>
    </source>
</evidence>
<sequence>MIAAVFATFTALFAHVVGGAPMPGWLGIVAPLILSIFLCTVLAGRHVDRS</sequence>
<keyword evidence="1" id="KW-1133">Transmembrane helix</keyword>
<evidence type="ECO:0000313" key="3">
    <source>
        <dbReference type="Proteomes" id="UP000809290"/>
    </source>
</evidence>